<keyword evidence="5 6" id="KW-0472">Membrane</keyword>
<keyword evidence="4 6" id="KW-1133">Transmembrane helix</keyword>
<feature type="transmembrane region" description="Helical" evidence="6">
    <location>
        <begin position="170"/>
        <end position="192"/>
    </location>
</feature>
<dbReference type="PANTHER" id="PTHR47755">
    <property type="entry name" value="CELL DIVISION PROTEIN FTSX"/>
    <property type="match status" value="1"/>
</dbReference>
<reference evidence="8 9" key="1">
    <citation type="submission" date="2020-04" db="EMBL/GenBank/DDBJ databases">
        <title>Enterovirga sp. isolate from soil.</title>
        <authorList>
            <person name="Chea S."/>
            <person name="Kim D.-U."/>
        </authorList>
    </citation>
    <scope>NUCLEOTIDE SEQUENCE [LARGE SCALE GENOMIC DNA]</scope>
    <source>
        <strain evidence="8 9">DB1703</strain>
    </source>
</reference>
<dbReference type="GO" id="GO:0051301">
    <property type="term" value="P:cell division"/>
    <property type="evidence" value="ECO:0007669"/>
    <property type="project" value="InterPro"/>
</dbReference>
<keyword evidence="2" id="KW-1003">Cell membrane</keyword>
<comment type="caution">
    <text evidence="8">The sequence shown here is derived from an EMBL/GenBank/DDBJ whole genome shotgun (WGS) entry which is preliminary data.</text>
</comment>
<dbReference type="InterPro" id="IPR004513">
    <property type="entry name" value="FtsX"/>
</dbReference>
<dbReference type="GO" id="GO:0032153">
    <property type="term" value="C:cell division site"/>
    <property type="evidence" value="ECO:0007669"/>
    <property type="project" value="TreeGrafter"/>
</dbReference>
<dbReference type="Pfam" id="PF02687">
    <property type="entry name" value="FtsX"/>
    <property type="match status" value="1"/>
</dbReference>
<evidence type="ECO:0000313" key="8">
    <source>
        <dbReference type="EMBL" id="NNM71360.1"/>
    </source>
</evidence>
<accession>A0A849I5I5</accession>
<keyword evidence="9" id="KW-1185">Reference proteome</keyword>
<proteinExistence type="predicted"/>
<dbReference type="RefSeq" id="WP_171216827.1">
    <property type="nucleotide sequence ID" value="NZ_JABEPP010000001.1"/>
</dbReference>
<dbReference type="InterPro" id="IPR003838">
    <property type="entry name" value="ABC3_permease_C"/>
</dbReference>
<feature type="domain" description="ABC3 transporter permease C-terminal" evidence="7">
    <location>
        <begin position="176"/>
        <end position="303"/>
    </location>
</feature>
<name>A0A849I5I5_9HYPH</name>
<evidence type="ECO:0000256" key="2">
    <source>
        <dbReference type="ARBA" id="ARBA00022475"/>
    </source>
</evidence>
<comment type="subcellular location">
    <subcellularLocation>
        <location evidence="1">Cell membrane</location>
        <topology evidence="1">Multi-pass membrane protein</topology>
    </subcellularLocation>
</comment>
<gene>
    <name evidence="8" type="ORF">HJG44_02985</name>
</gene>
<dbReference type="GO" id="GO:0016020">
    <property type="term" value="C:membrane"/>
    <property type="evidence" value="ECO:0007669"/>
    <property type="project" value="InterPro"/>
</dbReference>
<organism evidence="8 9">
    <name type="scientific">Enterovirga aerilata</name>
    <dbReference type="NCBI Taxonomy" id="2730920"/>
    <lineage>
        <taxon>Bacteria</taxon>
        <taxon>Pseudomonadati</taxon>
        <taxon>Pseudomonadota</taxon>
        <taxon>Alphaproteobacteria</taxon>
        <taxon>Hyphomicrobiales</taxon>
        <taxon>Methylobacteriaceae</taxon>
        <taxon>Enterovirga</taxon>
    </lineage>
</organism>
<sequence>MSGFRFLRRDRRPALVLSDPAASRSLLAIVAILTFLAALAAAGAEMVAASSREWRAALAREATIQLRPQAGRDIEADLARAASLARAAAGVAEARILSRADAEALLEPWLGRGLDLASLPVPRLVSLRLSADPAPDLRALERRLAAEIPGAGLDDHGAWRARLSGVANTILGAAAALMLVILAASGLAVAFATRGAMAGSRDAVDVLQLVGATDRFVARVLALRFLALAAAAAAAGAAAAALSLPLLGWIAALASGARGSEDGVLFGTVSVGLRAYLLILCVAAAVAAIAGLVSAATAKRFLRELRAG</sequence>
<dbReference type="Proteomes" id="UP000564885">
    <property type="component" value="Unassembled WGS sequence"/>
</dbReference>
<keyword evidence="3 6" id="KW-0812">Transmembrane</keyword>
<dbReference type="AlphaFoldDB" id="A0A849I5I5"/>
<feature type="transmembrane region" description="Helical" evidence="6">
    <location>
        <begin position="275"/>
        <end position="296"/>
    </location>
</feature>
<evidence type="ECO:0000256" key="3">
    <source>
        <dbReference type="ARBA" id="ARBA00022692"/>
    </source>
</evidence>
<evidence type="ECO:0000256" key="1">
    <source>
        <dbReference type="ARBA" id="ARBA00004651"/>
    </source>
</evidence>
<evidence type="ECO:0000256" key="5">
    <source>
        <dbReference type="ARBA" id="ARBA00023136"/>
    </source>
</evidence>
<dbReference type="PANTHER" id="PTHR47755:SF1">
    <property type="entry name" value="CELL DIVISION PROTEIN FTSX"/>
    <property type="match status" value="1"/>
</dbReference>
<evidence type="ECO:0000256" key="4">
    <source>
        <dbReference type="ARBA" id="ARBA00022989"/>
    </source>
</evidence>
<protein>
    <submittedName>
        <fullName evidence="8">ABC transporter permease</fullName>
    </submittedName>
</protein>
<evidence type="ECO:0000313" key="9">
    <source>
        <dbReference type="Proteomes" id="UP000564885"/>
    </source>
</evidence>
<feature type="transmembrane region" description="Helical" evidence="6">
    <location>
        <begin position="225"/>
        <end position="255"/>
    </location>
</feature>
<evidence type="ECO:0000256" key="6">
    <source>
        <dbReference type="SAM" id="Phobius"/>
    </source>
</evidence>
<evidence type="ECO:0000259" key="7">
    <source>
        <dbReference type="Pfam" id="PF02687"/>
    </source>
</evidence>
<dbReference type="EMBL" id="JABEPP010000001">
    <property type="protein sequence ID" value="NNM71360.1"/>
    <property type="molecule type" value="Genomic_DNA"/>
</dbReference>